<accession>A0A2P2I064</accession>
<dbReference type="PANTHER" id="PTHR47412:SF1">
    <property type="entry name" value="FI01434P-RELATED"/>
    <property type="match status" value="1"/>
</dbReference>
<sequence length="461" mass="53694">MKMWYAGKWWRPVAIAAVLVLMICAMFKSYFIACGLLSCADSTRPVSSNTQHSNAVLADLNGIEICLSIKFVDPIQRLELTGSPQLGEDGPYSVVYNYLRPSRFYGVNETVTYTTHSTPEFMENVGAVAERWDGPVSVALYVPFTDFCRTIHRMIYLRNCDKAAYREKVAWHIFWLKESPPPTSWRLVPDETHIDCDKLGTDYKHNEDLRNTWRTAQKLLYPVNVARNIARKASTTWFVLPSDVELYPSLGLASQFMKYIKESSNEPVKQLVTAIPGDVSPTLYSLILKVFVVPVFEVEKVLPDTKEELMIQYARNTAVYFHRMVCPHCQRFPGLREWINKPGIPGQIHALSWSYRNVPYHRWEPIFVCSMQEPYYEERLSWEGLQDKMTQMHELCLRGYQFHLLDRAFLVHAVGIKKRKKGMPSYPSWRQLYIEQNDELYDKVLWDLESKYGRNDLCQRH</sequence>
<dbReference type="EMBL" id="IACF01001714">
    <property type="protein sequence ID" value="LAB67402.1"/>
    <property type="molecule type" value="mRNA"/>
</dbReference>
<evidence type="ECO:0000313" key="2">
    <source>
        <dbReference type="EMBL" id="LAC21162.1"/>
    </source>
</evidence>
<name>A0A2P2I064_9CRUS</name>
<proteinExistence type="evidence at transcript level"/>
<dbReference type="GO" id="GO:0016740">
    <property type="term" value="F:transferase activity"/>
    <property type="evidence" value="ECO:0007669"/>
    <property type="project" value="UniProtKB-KW"/>
</dbReference>
<keyword evidence="1" id="KW-0808">Transferase</keyword>
<dbReference type="EMBL" id="IACT01001843">
    <property type="protein sequence ID" value="LAC21162.1"/>
    <property type="molecule type" value="mRNA"/>
</dbReference>
<protein>
    <submittedName>
        <fullName evidence="1 2">Beta-1,4-glucuronyltransferase 1-like</fullName>
    </submittedName>
</protein>
<dbReference type="PANTHER" id="PTHR47412">
    <property type="entry name" value="FI01434P-RELATED"/>
    <property type="match status" value="1"/>
</dbReference>
<evidence type="ECO:0000313" key="1">
    <source>
        <dbReference type="EMBL" id="LAB67402.1"/>
    </source>
</evidence>
<dbReference type="AlphaFoldDB" id="A0A2P2I064"/>
<reference evidence="1" key="2">
    <citation type="journal article" date="2018" name="Biosci. Biotechnol. Biochem.">
        <title>Polysaccharide hydrolase of the hadal zone amphipods Hirondellea gigas.</title>
        <authorList>
            <person name="Kobayashi H."/>
            <person name="Nagahama T."/>
            <person name="Arai W."/>
            <person name="Sasagawa Y."/>
            <person name="Umeda M."/>
            <person name="Hayashi T."/>
            <person name="Nikaido I."/>
            <person name="Watanabe H."/>
            <person name="Oguri K."/>
            <person name="Kitazato H."/>
            <person name="Fujioka K."/>
            <person name="Kido Y."/>
            <person name="Takami H."/>
        </authorList>
    </citation>
    <scope>NUCLEOTIDE SEQUENCE</scope>
    <source>
        <tissue evidence="1">Whole body</tissue>
    </source>
</reference>
<organism evidence="1">
    <name type="scientific">Hirondellea gigas</name>
    <dbReference type="NCBI Taxonomy" id="1518452"/>
    <lineage>
        <taxon>Eukaryota</taxon>
        <taxon>Metazoa</taxon>
        <taxon>Ecdysozoa</taxon>
        <taxon>Arthropoda</taxon>
        <taxon>Crustacea</taxon>
        <taxon>Multicrustacea</taxon>
        <taxon>Malacostraca</taxon>
        <taxon>Eumalacostraca</taxon>
        <taxon>Peracarida</taxon>
        <taxon>Amphipoda</taxon>
        <taxon>Amphilochidea</taxon>
        <taxon>Lysianassida</taxon>
        <taxon>Lysianassidira</taxon>
        <taxon>Lysianassoidea</taxon>
        <taxon>Lysianassidae</taxon>
        <taxon>Hirondellea</taxon>
    </lineage>
</organism>
<dbReference type="Pfam" id="PF13896">
    <property type="entry name" value="Glyco_transf_49"/>
    <property type="match status" value="1"/>
</dbReference>
<reference evidence="2" key="1">
    <citation type="submission" date="2017-11" db="EMBL/GenBank/DDBJ databases">
        <title>The sensing device of the deep-sea amphipod.</title>
        <authorList>
            <person name="Kobayashi H."/>
            <person name="Nagahama T."/>
            <person name="Arai W."/>
            <person name="Sasagawa Y."/>
            <person name="Umeda M."/>
            <person name="Hayashi T."/>
            <person name="Nikaido I."/>
            <person name="Watanabe H."/>
            <person name="Oguri K."/>
            <person name="Kitazato H."/>
            <person name="Fujioka K."/>
            <person name="Kido Y."/>
            <person name="Takami H."/>
        </authorList>
    </citation>
    <scope>NUCLEOTIDE SEQUENCE</scope>
    <source>
        <tissue evidence="2">Whole body</tissue>
    </source>
</reference>